<feature type="region of interest" description="Disordered" evidence="7">
    <location>
        <begin position="1"/>
        <end position="22"/>
    </location>
</feature>
<dbReference type="Proteomes" id="UP000199111">
    <property type="component" value="Unassembled WGS sequence"/>
</dbReference>
<evidence type="ECO:0000256" key="5">
    <source>
        <dbReference type="ARBA" id="ARBA00023172"/>
    </source>
</evidence>
<keyword evidence="4 6" id="KW-0238">DNA-binding</keyword>
<dbReference type="PANTHER" id="PTHR33217">
    <property type="entry name" value="TRANSPOSASE FOR INSERTION SEQUENCE ELEMENT IS1081"/>
    <property type="match status" value="1"/>
</dbReference>
<dbReference type="GO" id="GO:0003677">
    <property type="term" value="F:DNA binding"/>
    <property type="evidence" value="ECO:0007669"/>
    <property type="project" value="UniProtKB-UniRule"/>
</dbReference>
<keyword evidence="5 6" id="KW-0233">DNA recombination</keyword>
<sequence>MAVPDSVDPTAWPAEQIDHGNPDPLRSMVKAMAETPVSAEADGLCGAEYGRRSDERTNSRNGYRTRDWDTHAGTVELAIAKLRSVSYFPDWLLERRRLDRRAAAGGGPQARRPRPWGPGEGIGHATGTEAEEGRMKIGAQVTTACLTWVFVRPRGSGA</sequence>
<gene>
    <name evidence="8" type="ORF">SAMN05216275_10988</name>
</gene>
<protein>
    <recommendedName>
        <fullName evidence="6">Mutator family transposase</fullName>
    </recommendedName>
</protein>
<keyword evidence="9" id="KW-1185">Reference proteome</keyword>
<dbReference type="AlphaFoldDB" id="A0A1I3RLJ3"/>
<dbReference type="Pfam" id="PF00872">
    <property type="entry name" value="Transposase_mut"/>
    <property type="match status" value="1"/>
</dbReference>
<dbReference type="GO" id="GO:0006313">
    <property type="term" value="P:DNA transposition"/>
    <property type="evidence" value="ECO:0007669"/>
    <property type="project" value="UniProtKB-UniRule"/>
</dbReference>
<comment type="similarity">
    <text evidence="2 6">Belongs to the transposase mutator family.</text>
</comment>
<evidence type="ECO:0000256" key="7">
    <source>
        <dbReference type="SAM" id="MobiDB-lite"/>
    </source>
</evidence>
<dbReference type="GO" id="GO:0004803">
    <property type="term" value="F:transposase activity"/>
    <property type="evidence" value="ECO:0007669"/>
    <property type="project" value="UniProtKB-UniRule"/>
</dbReference>
<evidence type="ECO:0000256" key="6">
    <source>
        <dbReference type="RuleBase" id="RU365089"/>
    </source>
</evidence>
<proteinExistence type="inferred from homology"/>
<keyword evidence="3 6" id="KW-0815">Transposition</keyword>
<feature type="region of interest" description="Disordered" evidence="7">
    <location>
        <begin position="100"/>
        <end position="134"/>
    </location>
</feature>
<reference evidence="9" key="1">
    <citation type="submission" date="2016-10" db="EMBL/GenBank/DDBJ databases">
        <authorList>
            <person name="Varghese N."/>
            <person name="Submissions S."/>
        </authorList>
    </citation>
    <scope>NUCLEOTIDE SEQUENCE [LARGE SCALE GENOMIC DNA]</scope>
    <source>
        <strain evidence="9">CGMCC 4.2126</strain>
    </source>
</reference>
<evidence type="ECO:0000256" key="4">
    <source>
        <dbReference type="ARBA" id="ARBA00023125"/>
    </source>
</evidence>
<name>A0A1I3RLJ3_9ACTN</name>
<evidence type="ECO:0000313" key="9">
    <source>
        <dbReference type="Proteomes" id="UP000199111"/>
    </source>
</evidence>
<keyword evidence="6" id="KW-0814">Transposable element</keyword>
<dbReference type="InterPro" id="IPR001207">
    <property type="entry name" value="Transposase_mutator"/>
</dbReference>
<dbReference type="PANTHER" id="PTHR33217:SF7">
    <property type="entry name" value="TRANSPOSASE FOR INSERTION SEQUENCE ELEMENT IS1081"/>
    <property type="match status" value="1"/>
</dbReference>
<accession>A0A1I3RLJ3</accession>
<evidence type="ECO:0000256" key="1">
    <source>
        <dbReference type="ARBA" id="ARBA00002190"/>
    </source>
</evidence>
<evidence type="ECO:0000256" key="2">
    <source>
        <dbReference type="ARBA" id="ARBA00010961"/>
    </source>
</evidence>
<evidence type="ECO:0000313" key="8">
    <source>
        <dbReference type="EMBL" id="SFJ47185.1"/>
    </source>
</evidence>
<evidence type="ECO:0000256" key="3">
    <source>
        <dbReference type="ARBA" id="ARBA00022578"/>
    </source>
</evidence>
<comment type="function">
    <text evidence="1 6">Required for the transposition of the insertion element.</text>
</comment>
<dbReference type="EMBL" id="FOQY01000009">
    <property type="protein sequence ID" value="SFJ47185.1"/>
    <property type="molecule type" value="Genomic_DNA"/>
</dbReference>
<organism evidence="8 9">
    <name type="scientific">Streptosporangium canum</name>
    <dbReference type="NCBI Taxonomy" id="324952"/>
    <lineage>
        <taxon>Bacteria</taxon>
        <taxon>Bacillati</taxon>
        <taxon>Actinomycetota</taxon>
        <taxon>Actinomycetes</taxon>
        <taxon>Streptosporangiales</taxon>
        <taxon>Streptosporangiaceae</taxon>
        <taxon>Streptosporangium</taxon>
    </lineage>
</organism>